<organism evidence="1 2">
    <name type="scientific">Popillia japonica</name>
    <name type="common">Japanese beetle</name>
    <dbReference type="NCBI Taxonomy" id="7064"/>
    <lineage>
        <taxon>Eukaryota</taxon>
        <taxon>Metazoa</taxon>
        <taxon>Ecdysozoa</taxon>
        <taxon>Arthropoda</taxon>
        <taxon>Hexapoda</taxon>
        <taxon>Insecta</taxon>
        <taxon>Pterygota</taxon>
        <taxon>Neoptera</taxon>
        <taxon>Endopterygota</taxon>
        <taxon>Coleoptera</taxon>
        <taxon>Polyphaga</taxon>
        <taxon>Scarabaeiformia</taxon>
        <taxon>Scarabaeidae</taxon>
        <taxon>Rutelinae</taxon>
        <taxon>Popillia</taxon>
    </lineage>
</organism>
<protein>
    <submittedName>
        <fullName evidence="1">Uncharacterized protein</fullName>
    </submittedName>
</protein>
<dbReference type="EMBL" id="JASPKY010000096">
    <property type="protein sequence ID" value="KAK9737720.1"/>
    <property type="molecule type" value="Genomic_DNA"/>
</dbReference>
<evidence type="ECO:0000313" key="1">
    <source>
        <dbReference type="EMBL" id="KAK9737720.1"/>
    </source>
</evidence>
<accession>A0AAW1LUJ3</accession>
<evidence type="ECO:0000313" key="2">
    <source>
        <dbReference type="Proteomes" id="UP001458880"/>
    </source>
</evidence>
<dbReference type="AlphaFoldDB" id="A0AAW1LUJ3"/>
<proteinExistence type="predicted"/>
<gene>
    <name evidence="1" type="ORF">QE152_g10459</name>
</gene>
<keyword evidence="2" id="KW-1185">Reference proteome</keyword>
<name>A0AAW1LUJ3_POPJA</name>
<reference evidence="1 2" key="1">
    <citation type="journal article" date="2024" name="BMC Genomics">
        <title>De novo assembly and annotation of Popillia japonica's genome with initial clues to its potential as an invasive pest.</title>
        <authorList>
            <person name="Cucini C."/>
            <person name="Boschi S."/>
            <person name="Funari R."/>
            <person name="Cardaioli E."/>
            <person name="Iannotti N."/>
            <person name="Marturano G."/>
            <person name="Paoli F."/>
            <person name="Bruttini M."/>
            <person name="Carapelli A."/>
            <person name="Frati F."/>
            <person name="Nardi F."/>
        </authorList>
    </citation>
    <scope>NUCLEOTIDE SEQUENCE [LARGE SCALE GENOMIC DNA]</scope>
    <source>
        <strain evidence="1">DMR45628</strain>
    </source>
</reference>
<comment type="caution">
    <text evidence="1">The sequence shown here is derived from an EMBL/GenBank/DDBJ whole genome shotgun (WGS) entry which is preliminary data.</text>
</comment>
<sequence length="98" mass="11307">MFGVFLVLFEDNMHSTTFLPAIKLNLMNPLRWRLKHNFSTGYKTKSNEPTKVEVETWIIIGRYNVDNTDYTPFTVFIMATGIDDSKTATLSAIRTRTL</sequence>
<dbReference type="Proteomes" id="UP001458880">
    <property type="component" value="Unassembled WGS sequence"/>
</dbReference>